<dbReference type="AlphaFoldDB" id="A0A073CE20"/>
<dbReference type="PATRIC" id="fig|388467.6.peg.1461"/>
<evidence type="ECO:0000256" key="5">
    <source>
        <dbReference type="ARBA" id="ARBA00022989"/>
    </source>
</evidence>
<keyword evidence="5 8" id="KW-1133">Transmembrane helix</keyword>
<dbReference type="Gene3D" id="1.10.3720.10">
    <property type="entry name" value="MetI-like"/>
    <property type="match status" value="1"/>
</dbReference>
<evidence type="ECO:0000313" key="10">
    <source>
        <dbReference type="EMBL" id="KEI66559.1"/>
    </source>
</evidence>
<dbReference type="Proteomes" id="UP000027395">
    <property type="component" value="Chromosome"/>
</dbReference>
<dbReference type="PANTHER" id="PTHR30151:SF0">
    <property type="entry name" value="ABC TRANSPORTER PERMEASE PROTEIN MJ0413-RELATED"/>
    <property type="match status" value="1"/>
</dbReference>
<keyword evidence="2 8" id="KW-0813">Transport</keyword>
<comment type="similarity">
    <text evidence="8">Belongs to the binding-protein-dependent transport system permease family.</text>
</comment>
<keyword evidence="3" id="KW-1003">Cell membrane</keyword>
<dbReference type="GO" id="GO:0005886">
    <property type="term" value="C:plasma membrane"/>
    <property type="evidence" value="ECO:0007669"/>
    <property type="project" value="UniProtKB-SubCell"/>
</dbReference>
<feature type="transmembrane region" description="Helical" evidence="8">
    <location>
        <begin position="255"/>
        <end position="276"/>
    </location>
</feature>
<dbReference type="GO" id="GO:0006811">
    <property type="term" value="P:monoatomic ion transport"/>
    <property type="evidence" value="ECO:0007669"/>
    <property type="project" value="UniProtKB-KW"/>
</dbReference>
<evidence type="ECO:0000256" key="7">
    <source>
        <dbReference type="ARBA" id="ARBA00023136"/>
    </source>
</evidence>
<evidence type="ECO:0000256" key="3">
    <source>
        <dbReference type="ARBA" id="ARBA00022475"/>
    </source>
</evidence>
<feature type="transmembrane region" description="Helical" evidence="8">
    <location>
        <begin position="158"/>
        <end position="177"/>
    </location>
</feature>
<keyword evidence="6" id="KW-0406">Ion transport</keyword>
<dbReference type="CDD" id="cd06261">
    <property type="entry name" value="TM_PBP2"/>
    <property type="match status" value="1"/>
</dbReference>
<dbReference type="STRING" id="388467.A19Y_1527"/>
<accession>A0A073CE20</accession>
<sequence length="285" mass="31616">MLNLLKNMQKLSNNNSMEPKPRQALKPTVFWRIAENIPPALNWVLVTLSIVIPFCLWWVLALILNSRFLPTPPQVLQAGFGLWEKGYLVQDTVASITRVTLGFFLGAMLAIPLGISMGSFASIRALTEPLIGILRYMPAPAFIPLLVLYLGINEAPKIMLIFIGTLFFNTLMVMDAVKFVPKDLIETTYTLGGNRQQVLTQVIIPAIIPNIIDALRINMAAGWNLVVVAELIAAEVGLGKRIVIAQKFLRTDEIFACLIILGLIGFAIDLSFRLLLKTTCKWAVD</sequence>
<organism evidence="10 11">
    <name type="scientific">Planktothrix agardhii (strain NIVA-CYA 126/8)</name>
    <dbReference type="NCBI Taxonomy" id="388467"/>
    <lineage>
        <taxon>Bacteria</taxon>
        <taxon>Bacillati</taxon>
        <taxon>Cyanobacteriota</taxon>
        <taxon>Cyanophyceae</taxon>
        <taxon>Oscillatoriophycideae</taxon>
        <taxon>Oscillatoriales</taxon>
        <taxon>Microcoleaceae</taxon>
        <taxon>Planktothrix</taxon>
    </lineage>
</organism>
<evidence type="ECO:0000256" key="4">
    <source>
        <dbReference type="ARBA" id="ARBA00022692"/>
    </source>
</evidence>
<evidence type="ECO:0000256" key="8">
    <source>
        <dbReference type="RuleBase" id="RU363032"/>
    </source>
</evidence>
<reference evidence="10 11" key="1">
    <citation type="journal article" date="2014" name="Appl. Environ. Microbiol.">
        <title>Elucidation of insertion elements encoded on plasmids and in vitro construction of shuttle vectors from the toxic cyanobacterium Planktothrix.</title>
        <authorList>
            <person name="Christiansen G."/>
            <person name="Goesmann A."/>
            <person name="Kurmayer R."/>
        </authorList>
    </citation>
    <scope>NUCLEOTIDE SEQUENCE [LARGE SCALE GENOMIC DNA]</scope>
    <source>
        <strain evidence="10 11">NIVA-CYA 126/8</strain>
    </source>
</reference>
<dbReference type="PANTHER" id="PTHR30151">
    <property type="entry name" value="ALKANE SULFONATE ABC TRANSPORTER-RELATED, MEMBRANE SUBUNIT"/>
    <property type="match status" value="1"/>
</dbReference>
<protein>
    <recommendedName>
        <fullName evidence="9">ABC transmembrane type-1 domain-containing protein</fullName>
    </recommendedName>
</protein>
<dbReference type="GO" id="GO:0042918">
    <property type="term" value="P:alkanesulfonate transmembrane transport"/>
    <property type="evidence" value="ECO:0007669"/>
    <property type="project" value="UniProtKB-ARBA"/>
</dbReference>
<proteinExistence type="inferred from homology"/>
<name>A0A073CE20_PLAA1</name>
<evidence type="ECO:0000259" key="9">
    <source>
        <dbReference type="PROSITE" id="PS50928"/>
    </source>
</evidence>
<dbReference type="SUPFAM" id="SSF161098">
    <property type="entry name" value="MetI-like"/>
    <property type="match status" value="1"/>
</dbReference>
<dbReference type="Pfam" id="PF00528">
    <property type="entry name" value="BPD_transp_1"/>
    <property type="match status" value="1"/>
</dbReference>
<comment type="subcellular location">
    <subcellularLocation>
        <location evidence="1">Cell inner membrane</location>
        <topology evidence="1">Multi-pass membrane protein</topology>
    </subcellularLocation>
    <subcellularLocation>
        <location evidence="8">Cell membrane</location>
        <topology evidence="8">Multi-pass membrane protein</topology>
    </subcellularLocation>
</comment>
<evidence type="ECO:0000256" key="1">
    <source>
        <dbReference type="ARBA" id="ARBA00004429"/>
    </source>
</evidence>
<feature type="domain" description="ABC transmembrane type-1" evidence="9">
    <location>
        <begin position="92"/>
        <end position="276"/>
    </location>
</feature>
<evidence type="ECO:0000313" key="11">
    <source>
        <dbReference type="Proteomes" id="UP000027395"/>
    </source>
</evidence>
<feature type="transmembrane region" description="Helical" evidence="8">
    <location>
        <begin position="223"/>
        <end position="243"/>
    </location>
</feature>
<dbReference type="InterPro" id="IPR035906">
    <property type="entry name" value="MetI-like_sf"/>
</dbReference>
<keyword evidence="11" id="KW-1185">Reference proteome</keyword>
<keyword evidence="7 8" id="KW-0472">Membrane</keyword>
<feature type="transmembrane region" description="Helical" evidence="8">
    <location>
        <begin position="133"/>
        <end position="152"/>
    </location>
</feature>
<keyword evidence="4 8" id="KW-0812">Transmembrane</keyword>
<dbReference type="InterPro" id="IPR000515">
    <property type="entry name" value="MetI-like"/>
</dbReference>
<dbReference type="HOGENOM" id="CLU_046113_1_0_3"/>
<evidence type="ECO:0000256" key="6">
    <source>
        <dbReference type="ARBA" id="ARBA00023065"/>
    </source>
</evidence>
<dbReference type="eggNOG" id="COG0600">
    <property type="taxonomic scope" value="Bacteria"/>
</dbReference>
<gene>
    <name evidence="10" type="ORF">A19Y_1527</name>
</gene>
<feature type="transmembrane region" description="Helical" evidence="8">
    <location>
        <begin position="40"/>
        <end position="64"/>
    </location>
</feature>
<dbReference type="EMBL" id="CM002803">
    <property type="protein sequence ID" value="KEI66559.1"/>
    <property type="molecule type" value="Genomic_DNA"/>
</dbReference>
<feature type="transmembrane region" description="Helical" evidence="8">
    <location>
        <begin position="101"/>
        <end position="121"/>
    </location>
</feature>
<evidence type="ECO:0000256" key="2">
    <source>
        <dbReference type="ARBA" id="ARBA00022448"/>
    </source>
</evidence>
<dbReference type="PROSITE" id="PS50928">
    <property type="entry name" value="ABC_TM1"/>
    <property type="match status" value="1"/>
</dbReference>
<dbReference type="FunFam" id="1.10.3720.10:FF:000003">
    <property type="entry name" value="Aliphatic sulfonate ABC transporter permease"/>
    <property type="match status" value="1"/>
</dbReference>